<organism evidence="12 13">
    <name type="scientific">Anaerotignum faecicola</name>
    <dbReference type="NCBI Taxonomy" id="2358141"/>
    <lineage>
        <taxon>Bacteria</taxon>
        <taxon>Bacillati</taxon>
        <taxon>Bacillota</taxon>
        <taxon>Clostridia</taxon>
        <taxon>Lachnospirales</taxon>
        <taxon>Anaerotignaceae</taxon>
        <taxon>Anaerotignum</taxon>
    </lineage>
</organism>
<keyword evidence="4 10" id="KW-0812">Transmembrane</keyword>
<dbReference type="PIRSF" id="PIRSF004557">
    <property type="entry name" value="SecY"/>
    <property type="match status" value="1"/>
</dbReference>
<dbReference type="NCBIfam" id="TIGR00967">
    <property type="entry name" value="3a0501s007"/>
    <property type="match status" value="1"/>
</dbReference>
<keyword evidence="13" id="KW-1185">Reference proteome</keyword>
<feature type="transmembrane region" description="Helical" evidence="10">
    <location>
        <begin position="175"/>
        <end position="198"/>
    </location>
</feature>
<evidence type="ECO:0000256" key="9">
    <source>
        <dbReference type="ARBA" id="ARBA00039733"/>
    </source>
</evidence>
<gene>
    <name evidence="10 12" type="primary">secY</name>
    <name evidence="12" type="ORF">KGMB03357_04070</name>
</gene>
<evidence type="ECO:0000256" key="2">
    <source>
        <dbReference type="ARBA" id="ARBA00005751"/>
    </source>
</evidence>
<dbReference type="Pfam" id="PF00344">
    <property type="entry name" value="SecY"/>
    <property type="match status" value="1"/>
</dbReference>
<dbReference type="InterPro" id="IPR002208">
    <property type="entry name" value="SecY/SEC61-alpha"/>
</dbReference>
<dbReference type="InterPro" id="IPR030659">
    <property type="entry name" value="SecY_CS"/>
</dbReference>
<keyword evidence="5 10" id="KW-0653">Protein transport</keyword>
<keyword evidence="8 10" id="KW-0472">Membrane</keyword>
<comment type="similarity">
    <text evidence="2 10 11">Belongs to the SecY/SEC61-alpha family.</text>
</comment>
<dbReference type="InterPro" id="IPR023201">
    <property type="entry name" value="SecY_dom_sf"/>
</dbReference>
<feature type="transmembrane region" description="Helical" evidence="10">
    <location>
        <begin position="360"/>
        <end position="382"/>
    </location>
</feature>
<dbReference type="AlphaFoldDB" id="A0A401LB37"/>
<evidence type="ECO:0000256" key="3">
    <source>
        <dbReference type="ARBA" id="ARBA00022448"/>
    </source>
</evidence>
<dbReference type="SUPFAM" id="SSF103491">
    <property type="entry name" value="Preprotein translocase SecY subunit"/>
    <property type="match status" value="1"/>
</dbReference>
<name>A0A401LB37_9FIRM</name>
<dbReference type="OrthoDB" id="9809248at2"/>
<comment type="subcellular location">
    <subcellularLocation>
        <location evidence="10">Cell membrane</location>
        <topology evidence="10">Multi-pass membrane protein</topology>
    </subcellularLocation>
    <subcellularLocation>
        <location evidence="1">Membrane</location>
        <topology evidence="1">Multi-pass membrane protein</topology>
    </subcellularLocation>
</comment>
<dbReference type="EMBL" id="BHVZ01000001">
    <property type="protein sequence ID" value="GCB28746.1"/>
    <property type="molecule type" value="Genomic_DNA"/>
</dbReference>
<accession>A0A401LB37</accession>
<dbReference type="Gene3D" id="1.10.3370.10">
    <property type="entry name" value="SecY subunit domain"/>
    <property type="match status" value="1"/>
</dbReference>
<dbReference type="GO" id="GO:0006605">
    <property type="term" value="P:protein targeting"/>
    <property type="evidence" value="ECO:0007669"/>
    <property type="project" value="UniProtKB-UniRule"/>
</dbReference>
<dbReference type="HAMAP" id="MF_01465">
    <property type="entry name" value="SecY"/>
    <property type="match status" value="1"/>
</dbReference>
<comment type="function">
    <text evidence="10">The central subunit of the protein translocation channel SecYEG. Consists of two halves formed by TMs 1-5 and 6-10. These two domains form a lateral gate at the front which open onto the bilayer between TMs 2 and 7, and are clamped together by SecE at the back. The channel is closed by both a pore ring composed of hydrophobic SecY resides and a short helix (helix 2A) on the extracellular side of the membrane which forms a plug. The plug probably moves laterally to allow the channel to open. The ring and the pore may move independently.</text>
</comment>
<evidence type="ECO:0000256" key="6">
    <source>
        <dbReference type="ARBA" id="ARBA00022989"/>
    </source>
</evidence>
<dbReference type="GeneID" id="86193404"/>
<reference evidence="12 13" key="1">
    <citation type="submission" date="2018-10" db="EMBL/GenBank/DDBJ databases">
        <title>Draft Genome Sequence of Anaerotignum sp. KCTC 15736.</title>
        <authorList>
            <person name="Choi S.H."/>
            <person name="Kim J.S."/>
            <person name="Kang S.W."/>
            <person name="Lee J.S."/>
            <person name="Park S.H."/>
        </authorList>
    </citation>
    <scope>NUCLEOTIDE SEQUENCE [LARGE SCALE GENOMIC DNA]</scope>
    <source>
        <strain evidence="12 13">KCTC 15736</strain>
    </source>
</reference>
<evidence type="ECO:0000256" key="4">
    <source>
        <dbReference type="ARBA" id="ARBA00022692"/>
    </source>
</evidence>
<evidence type="ECO:0000256" key="10">
    <source>
        <dbReference type="HAMAP-Rule" id="MF_01465"/>
    </source>
</evidence>
<dbReference type="PRINTS" id="PR00303">
    <property type="entry name" value="SECYTRNLCASE"/>
</dbReference>
<evidence type="ECO:0000256" key="5">
    <source>
        <dbReference type="ARBA" id="ARBA00022927"/>
    </source>
</evidence>
<feature type="transmembrane region" description="Helical" evidence="10">
    <location>
        <begin position="263"/>
        <end position="283"/>
    </location>
</feature>
<feature type="transmembrane region" description="Helical" evidence="10">
    <location>
        <begin position="143"/>
        <end position="163"/>
    </location>
</feature>
<dbReference type="PANTHER" id="PTHR10906">
    <property type="entry name" value="SECY/SEC61-ALPHA FAMILY MEMBER"/>
    <property type="match status" value="1"/>
</dbReference>
<dbReference type="InterPro" id="IPR026593">
    <property type="entry name" value="SecY"/>
</dbReference>
<feature type="transmembrane region" description="Helical" evidence="10">
    <location>
        <begin position="388"/>
        <end position="407"/>
    </location>
</feature>
<proteinExistence type="inferred from homology"/>
<keyword evidence="7 10" id="KW-0811">Translocation</keyword>
<evidence type="ECO:0000256" key="1">
    <source>
        <dbReference type="ARBA" id="ARBA00004141"/>
    </source>
</evidence>
<evidence type="ECO:0000313" key="12">
    <source>
        <dbReference type="EMBL" id="GCB28746.1"/>
    </source>
</evidence>
<sequence length="422" mass="45808">MFKIFVNSWKTKEIRNKILYTLMIFAIVRLGTQIALPGIDTAGVIAARENASMAGTLYSVIAGGANSSWSIFAMGIGPYINASIIMQLLTIAIPKFEQLSKEGPDGRKKLQSYSRYLTVILALIQGIGLTYTYHNMYLVHSPLVYVASVFCLVCGSTFVMWLAEQITASGIGNGSSMIIFINIVSNLPTGAATMYYLISGSGAAGAAKVAAILLILIVVLAFIVCVNTGERRLPVQYSSKMVGRKQASGRSTNMPIKVNTSGVISIIFAISLLQFPQQIGMFIPNKGATFTKVTDVLNMTHPIGAIIYIILIFFFTYFYTSIVINPNEIAMNMKKNGGFIPGIRPGQPTSAYITRVVNRVTLVGAVCYAVLAMVPVVLQWIFKVNVGFGGTTLIIVVGVCLDIVKALESQLLMRHYKGFLND</sequence>
<dbReference type="GO" id="GO:0005886">
    <property type="term" value="C:plasma membrane"/>
    <property type="evidence" value="ECO:0007669"/>
    <property type="project" value="UniProtKB-SubCell"/>
</dbReference>
<keyword evidence="10" id="KW-1003">Cell membrane</keyword>
<feature type="transmembrane region" description="Helical" evidence="10">
    <location>
        <begin position="303"/>
        <end position="324"/>
    </location>
</feature>
<feature type="transmembrane region" description="Helical" evidence="10">
    <location>
        <begin position="204"/>
        <end position="226"/>
    </location>
</feature>
<evidence type="ECO:0000256" key="8">
    <source>
        <dbReference type="ARBA" id="ARBA00023136"/>
    </source>
</evidence>
<evidence type="ECO:0000256" key="7">
    <source>
        <dbReference type="ARBA" id="ARBA00023010"/>
    </source>
</evidence>
<keyword evidence="6 10" id="KW-1133">Transmembrane helix</keyword>
<dbReference type="GO" id="GO:0065002">
    <property type="term" value="P:intracellular protein transmembrane transport"/>
    <property type="evidence" value="ECO:0007669"/>
    <property type="project" value="UniProtKB-UniRule"/>
</dbReference>
<comment type="subunit">
    <text evidence="10">Component of the Sec protein translocase complex. Heterotrimer consisting of SecY, SecE and SecG subunits. The heterotrimers can form oligomers, although 1 heterotrimer is thought to be able to translocate proteins. Interacts with the ribosome. Interacts with SecDF, and other proteins may be involved. Interacts with SecA.</text>
</comment>
<evidence type="ECO:0000313" key="13">
    <source>
        <dbReference type="Proteomes" id="UP000287361"/>
    </source>
</evidence>
<keyword evidence="3 10" id="KW-0813">Transport</keyword>
<dbReference type="Proteomes" id="UP000287361">
    <property type="component" value="Unassembled WGS sequence"/>
</dbReference>
<feature type="transmembrane region" description="Helical" evidence="10">
    <location>
        <begin position="113"/>
        <end position="131"/>
    </location>
</feature>
<feature type="transmembrane region" description="Helical" evidence="10">
    <location>
        <begin position="70"/>
        <end position="93"/>
    </location>
</feature>
<comment type="caution">
    <text evidence="10">Lacks conserved residue(s) required for the propagation of feature annotation.</text>
</comment>
<comment type="caution">
    <text evidence="12">The sequence shown here is derived from an EMBL/GenBank/DDBJ whole genome shotgun (WGS) entry which is preliminary data.</text>
</comment>
<dbReference type="PROSITE" id="PS00755">
    <property type="entry name" value="SECY_1"/>
    <property type="match status" value="1"/>
</dbReference>
<protein>
    <recommendedName>
        <fullName evidence="9 10">Protein translocase subunit SecY</fullName>
    </recommendedName>
</protein>
<evidence type="ECO:0000256" key="11">
    <source>
        <dbReference type="RuleBase" id="RU004349"/>
    </source>
</evidence>
<dbReference type="FunFam" id="1.10.3370.10:FF:000001">
    <property type="entry name" value="Preprotein translocase subunit SecY"/>
    <property type="match status" value="1"/>
</dbReference>
<dbReference type="RefSeq" id="WP_016407810.1">
    <property type="nucleotide sequence ID" value="NZ_DAVZTY010000057.1"/>
</dbReference>
<dbReference type="GO" id="GO:0043952">
    <property type="term" value="P:protein transport by the Sec complex"/>
    <property type="evidence" value="ECO:0007669"/>
    <property type="project" value="UniProtKB-UniRule"/>
</dbReference>